<dbReference type="OrthoDB" id="2963177at2"/>
<reference evidence="2" key="1">
    <citation type="submission" date="2016-10" db="EMBL/GenBank/DDBJ databases">
        <authorList>
            <person name="Varghese N."/>
            <person name="Submissions S."/>
        </authorList>
    </citation>
    <scope>NUCLEOTIDE SEQUENCE [LARGE SCALE GENOMIC DNA]</scope>
    <source>
        <strain evidence="2">CGMCC 1.10784</strain>
    </source>
</reference>
<name>A0A1I2E1S7_9BACL</name>
<gene>
    <name evidence="1" type="ORF">SAMN05216378_4393</name>
</gene>
<dbReference type="AlphaFoldDB" id="A0A1I2E1S7"/>
<evidence type="ECO:0000313" key="2">
    <source>
        <dbReference type="Proteomes" id="UP000198855"/>
    </source>
</evidence>
<protein>
    <submittedName>
        <fullName evidence="1">Uncharacterized protein</fullName>
    </submittedName>
</protein>
<accession>A0A1I2E1S7</accession>
<proteinExistence type="predicted"/>
<organism evidence="1 2">
    <name type="scientific">Paenibacillus catalpae</name>
    <dbReference type="NCBI Taxonomy" id="1045775"/>
    <lineage>
        <taxon>Bacteria</taxon>
        <taxon>Bacillati</taxon>
        <taxon>Bacillota</taxon>
        <taxon>Bacilli</taxon>
        <taxon>Bacillales</taxon>
        <taxon>Paenibacillaceae</taxon>
        <taxon>Paenibacillus</taxon>
    </lineage>
</organism>
<dbReference type="RefSeq" id="WP_091188548.1">
    <property type="nucleotide sequence ID" value="NZ_FOMT01000004.1"/>
</dbReference>
<dbReference type="Proteomes" id="UP000198855">
    <property type="component" value="Unassembled WGS sequence"/>
</dbReference>
<evidence type="ECO:0000313" key="1">
    <source>
        <dbReference type="EMBL" id="SFE86834.1"/>
    </source>
</evidence>
<sequence length="320" mass="35663">MKAIINLNPVLTEEIKLKSAIQFIDYGFEYDEYGIRRSISAEPVTGFEHTGSKLALQDERGVWNEKTHSLIVSRSIILQKTDHLFGSNGVAGLNAEIGTAIVWKSKSSNQRGIFVGDSFDSNSSKRQFNISGEFLRGSLRDKIELSTIMYIKSPGSLLPDENHLANNAGFIIGEFDTTTIHIKGTGSFFPISTISEDGPLWRVEINWDDPTLDLFEEQYVKILLNERHPDYKHLDFSNNLTKLSPLMREVLASSLQIIIQNVTRTIDVQSILSGTNIASGSICQVVQYFIQTFEWNTSSPEELASSIRKGLDKLLGGGTV</sequence>
<dbReference type="STRING" id="1045775.SAMN05216378_4393"/>
<dbReference type="EMBL" id="FOMT01000004">
    <property type="protein sequence ID" value="SFE86834.1"/>
    <property type="molecule type" value="Genomic_DNA"/>
</dbReference>
<keyword evidence="2" id="KW-1185">Reference proteome</keyword>